<evidence type="ECO:0000313" key="7">
    <source>
        <dbReference type="EMBL" id="KAL2650655.1"/>
    </source>
</evidence>
<dbReference type="GO" id="GO:0016020">
    <property type="term" value="C:membrane"/>
    <property type="evidence" value="ECO:0007669"/>
    <property type="project" value="UniProtKB-SubCell"/>
</dbReference>
<sequence length="170" mass="19374">MGISLWTIAVQLHTIAGPILMLVYPLYASIMAIESPFKEDDTQWLTYWVLYSLFSLVELCFDPVLSWIPMWYTFKLAAIGWLVLPQFRGAAFVYDHYVRKFVGATAAQIDARLTPEQRNYLNMMSPQARNTVAQFINENGTEAFDKIVQSAASEARKLKPTPNGETQERS</sequence>
<keyword evidence="5 6" id="KW-0472">Membrane</keyword>
<evidence type="ECO:0000256" key="1">
    <source>
        <dbReference type="ARBA" id="ARBA00004141"/>
    </source>
</evidence>
<dbReference type="InterPro" id="IPR004345">
    <property type="entry name" value="TB2_DP1_HVA22"/>
</dbReference>
<evidence type="ECO:0000256" key="4">
    <source>
        <dbReference type="ARBA" id="ARBA00022989"/>
    </source>
</evidence>
<keyword evidence="4 6" id="KW-1133">Transmembrane helix</keyword>
<comment type="caution">
    <text evidence="7">The sequence shown here is derived from an EMBL/GenBank/DDBJ whole genome shotgun (WGS) entry which is preliminary data.</text>
</comment>
<gene>
    <name evidence="7" type="ORF">R1flu_018783</name>
</gene>
<feature type="transmembrane region" description="Helical" evidence="6">
    <location>
        <begin position="45"/>
        <end position="65"/>
    </location>
</feature>
<evidence type="ECO:0000256" key="5">
    <source>
        <dbReference type="ARBA" id="ARBA00023136"/>
    </source>
</evidence>
<evidence type="ECO:0000256" key="6">
    <source>
        <dbReference type="RuleBase" id="RU362006"/>
    </source>
</evidence>
<evidence type="ECO:0000313" key="8">
    <source>
        <dbReference type="Proteomes" id="UP001605036"/>
    </source>
</evidence>
<organism evidence="7 8">
    <name type="scientific">Riccia fluitans</name>
    <dbReference type="NCBI Taxonomy" id="41844"/>
    <lineage>
        <taxon>Eukaryota</taxon>
        <taxon>Viridiplantae</taxon>
        <taxon>Streptophyta</taxon>
        <taxon>Embryophyta</taxon>
        <taxon>Marchantiophyta</taxon>
        <taxon>Marchantiopsida</taxon>
        <taxon>Marchantiidae</taxon>
        <taxon>Marchantiales</taxon>
        <taxon>Ricciaceae</taxon>
        <taxon>Riccia</taxon>
    </lineage>
</organism>
<evidence type="ECO:0000256" key="2">
    <source>
        <dbReference type="ARBA" id="ARBA00008573"/>
    </source>
</evidence>
<dbReference type="Proteomes" id="UP001605036">
    <property type="component" value="Unassembled WGS sequence"/>
</dbReference>
<proteinExistence type="inferred from homology"/>
<comment type="subcellular location">
    <subcellularLocation>
        <location evidence="1 6">Membrane</location>
        <topology evidence="1 6">Multi-pass membrane protein</topology>
    </subcellularLocation>
</comment>
<dbReference type="PANTHER" id="PTHR12300:SF161">
    <property type="entry name" value="RECEPTOR EXPRESSION-ENHANCING PROTEIN"/>
    <property type="match status" value="1"/>
</dbReference>
<dbReference type="PANTHER" id="PTHR12300">
    <property type="entry name" value="HVA22-LIKE PROTEINS"/>
    <property type="match status" value="1"/>
</dbReference>
<dbReference type="AlphaFoldDB" id="A0ABD1ZGU3"/>
<dbReference type="EMBL" id="JBHFFA010000001">
    <property type="protein sequence ID" value="KAL2650655.1"/>
    <property type="molecule type" value="Genomic_DNA"/>
</dbReference>
<dbReference type="Pfam" id="PF03134">
    <property type="entry name" value="TB2_DP1_HVA22"/>
    <property type="match status" value="1"/>
</dbReference>
<keyword evidence="3 6" id="KW-0812">Transmembrane</keyword>
<accession>A0ABD1ZGU3</accession>
<reference evidence="7 8" key="1">
    <citation type="submission" date="2024-09" db="EMBL/GenBank/DDBJ databases">
        <title>Chromosome-scale assembly of Riccia fluitans.</title>
        <authorList>
            <person name="Paukszto L."/>
            <person name="Sawicki J."/>
            <person name="Karawczyk K."/>
            <person name="Piernik-Szablinska J."/>
            <person name="Szczecinska M."/>
            <person name="Mazdziarz M."/>
        </authorList>
    </citation>
    <scope>NUCLEOTIDE SEQUENCE [LARGE SCALE GENOMIC DNA]</scope>
    <source>
        <strain evidence="7">Rf_01</strain>
        <tissue evidence="7">Aerial parts of the thallus</tissue>
    </source>
</reference>
<evidence type="ECO:0000256" key="3">
    <source>
        <dbReference type="ARBA" id="ARBA00022692"/>
    </source>
</evidence>
<comment type="similarity">
    <text evidence="2 6">Belongs to the DP1 family.</text>
</comment>
<keyword evidence="8" id="KW-1185">Reference proteome</keyword>
<name>A0ABD1ZGU3_9MARC</name>
<feature type="transmembrane region" description="Helical" evidence="6">
    <location>
        <begin position="12"/>
        <end position="33"/>
    </location>
</feature>
<protein>
    <recommendedName>
        <fullName evidence="6">HVA22-like protein</fullName>
    </recommendedName>
</protein>